<dbReference type="InterPro" id="IPR036388">
    <property type="entry name" value="WH-like_DNA-bd_sf"/>
</dbReference>
<dbReference type="Pfam" id="PF04545">
    <property type="entry name" value="Sigma70_r4"/>
    <property type="match status" value="1"/>
</dbReference>
<dbReference type="RefSeq" id="WP_130510452.1">
    <property type="nucleotide sequence ID" value="NZ_SHKY01000001.1"/>
</dbReference>
<dbReference type="SUPFAM" id="SSF88659">
    <property type="entry name" value="Sigma3 and sigma4 domains of RNA polymerase sigma factors"/>
    <property type="match status" value="1"/>
</dbReference>
<dbReference type="InterPro" id="IPR013324">
    <property type="entry name" value="RNA_pol_sigma_r3/r4-like"/>
</dbReference>
<dbReference type="InterPro" id="IPR007627">
    <property type="entry name" value="RNA_pol_sigma70_r2"/>
</dbReference>
<dbReference type="GO" id="GO:0003677">
    <property type="term" value="F:DNA binding"/>
    <property type="evidence" value="ECO:0007669"/>
    <property type="project" value="UniProtKB-KW"/>
</dbReference>
<evidence type="ECO:0000256" key="1">
    <source>
        <dbReference type="ARBA" id="ARBA00010641"/>
    </source>
</evidence>
<dbReference type="Gene3D" id="1.10.10.10">
    <property type="entry name" value="Winged helix-like DNA-binding domain superfamily/Winged helix DNA-binding domain"/>
    <property type="match status" value="1"/>
</dbReference>
<dbReference type="SUPFAM" id="SSF88946">
    <property type="entry name" value="Sigma2 domain of RNA polymerase sigma factors"/>
    <property type="match status" value="1"/>
</dbReference>
<dbReference type="InterPro" id="IPR014284">
    <property type="entry name" value="RNA_pol_sigma-70_dom"/>
</dbReference>
<dbReference type="OrthoDB" id="9811152at2"/>
<evidence type="ECO:0000259" key="6">
    <source>
        <dbReference type="Pfam" id="PF04542"/>
    </source>
</evidence>
<dbReference type="PANTHER" id="PTHR43133:SF52">
    <property type="entry name" value="ECF RNA POLYMERASE SIGMA FACTOR SIGL"/>
    <property type="match status" value="1"/>
</dbReference>
<evidence type="ECO:0000256" key="2">
    <source>
        <dbReference type="ARBA" id="ARBA00023015"/>
    </source>
</evidence>
<dbReference type="Gene3D" id="1.10.1740.10">
    <property type="match status" value="1"/>
</dbReference>
<evidence type="ECO:0000256" key="3">
    <source>
        <dbReference type="ARBA" id="ARBA00023082"/>
    </source>
</evidence>
<evidence type="ECO:0000256" key="4">
    <source>
        <dbReference type="ARBA" id="ARBA00023125"/>
    </source>
</evidence>
<dbReference type="Proteomes" id="UP000292564">
    <property type="component" value="Unassembled WGS sequence"/>
</dbReference>
<dbReference type="GO" id="GO:0016987">
    <property type="term" value="F:sigma factor activity"/>
    <property type="evidence" value="ECO:0007669"/>
    <property type="project" value="UniProtKB-KW"/>
</dbReference>
<keyword evidence="3" id="KW-0731">Sigma factor</keyword>
<dbReference type="Pfam" id="PF04542">
    <property type="entry name" value="Sigma70_r2"/>
    <property type="match status" value="1"/>
</dbReference>
<dbReference type="InterPro" id="IPR039425">
    <property type="entry name" value="RNA_pol_sigma-70-like"/>
</dbReference>
<evidence type="ECO:0000256" key="5">
    <source>
        <dbReference type="ARBA" id="ARBA00023163"/>
    </source>
</evidence>
<dbReference type="EMBL" id="SHKY01000001">
    <property type="protein sequence ID" value="RZU51723.1"/>
    <property type="molecule type" value="Genomic_DNA"/>
</dbReference>
<evidence type="ECO:0000313" key="8">
    <source>
        <dbReference type="EMBL" id="RZU51723.1"/>
    </source>
</evidence>
<dbReference type="AlphaFoldDB" id="A0A4Q7ZMS3"/>
<protein>
    <submittedName>
        <fullName evidence="8">RNA polymerase sigma-70 factor (ECF subfamily)</fullName>
    </submittedName>
</protein>
<gene>
    <name evidence="8" type="ORF">EV385_3556</name>
</gene>
<feature type="domain" description="RNA polymerase sigma-70 region 2" evidence="6">
    <location>
        <begin position="15"/>
        <end position="85"/>
    </location>
</feature>
<dbReference type="CDD" id="cd06171">
    <property type="entry name" value="Sigma70_r4"/>
    <property type="match status" value="1"/>
</dbReference>
<dbReference type="InterPro" id="IPR007630">
    <property type="entry name" value="RNA_pol_sigma70_r4"/>
</dbReference>
<evidence type="ECO:0000313" key="9">
    <source>
        <dbReference type="Proteomes" id="UP000292564"/>
    </source>
</evidence>
<sequence length="174" mass="19925">MRRRVSPDEELMTALYTEHYAVLLSFISRYVHDRHKAEDLVQETLLRAWRHIDHLEVDSTGRTRSYLLTIARNVVTNAWRAEQRRPRLVADDAAVESVPSADSVDQLVEGWLVAEALERLSAEHQAVVKAMYYEGQSVADAARRLSVPEGTVKSRAYYAVRALRTVFEEMGVIR</sequence>
<keyword evidence="4" id="KW-0238">DNA-binding</keyword>
<organism evidence="8 9">
    <name type="scientific">Krasilnikovia cinnamomea</name>
    <dbReference type="NCBI Taxonomy" id="349313"/>
    <lineage>
        <taxon>Bacteria</taxon>
        <taxon>Bacillati</taxon>
        <taxon>Actinomycetota</taxon>
        <taxon>Actinomycetes</taxon>
        <taxon>Micromonosporales</taxon>
        <taxon>Micromonosporaceae</taxon>
        <taxon>Krasilnikovia</taxon>
    </lineage>
</organism>
<accession>A0A4Q7ZMS3</accession>
<dbReference type="PANTHER" id="PTHR43133">
    <property type="entry name" value="RNA POLYMERASE ECF-TYPE SIGMA FACTO"/>
    <property type="match status" value="1"/>
</dbReference>
<dbReference type="NCBIfam" id="TIGR02937">
    <property type="entry name" value="sigma70-ECF"/>
    <property type="match status" value="1"/>
</dbReference>
<keyword evidence="9" id="KW-1185">Reference proteome</keyword>
<comment type="similarity">
    <text evidence="1">Belongs to the sigma-70 factor family. ECF subfamily.</text>
</comment>
<dbReference type="InterPro" id="IPR013325">
    <property type="entry name" value="RNA_pol_sigma_r2"/>
</dbReference>
<proteinExistence type="inferred from homology"/>
<name>A0A4Q7ZMS3_9ACTN</name>
<comment type="caution">
    <text evidence="8">The sequence shown here is derived from an EMBL/GenBank/DDBJ whole genome shotgun (WGS) entry which is preliminary data.</text>
</comment>
<keyword evidence="2" id="KW-0805">Transcription regulation</keyword>
<dbReference type="GO" id="GO:0006352">
    <property type="term" value="P:DNA-templated transcription initiation"/>
    <property type="evidence" value="ECO:0007669"/>
    <property type="project" value="InterPro"/>
</dbReference>
<feature type="domain" description="RNA polymerase sigma-70 region 4" evidence="7">
    <location>
        <begin position="116"/>
        <end position="164"/>
    </location>
</feature>
<evidence type="ECO:0000259" key="7">
    <source>
        <dbReference type="Pfam" id="PF04545"/>
    </source>
</evidence>
<keyword evidence="5" id="KW-0804">Transcription</keyword>
<reference evidence="8 9" key="1">
    <citation type="submission" date="2019-02" db="EMBL/GenBank/DDBJ databases">
        <title>Sequencing the genomes of 1000 actinobacteria strains.</title>
        <authorList>
            <person name="Klenk H.-P."/>
        </authorList>
    </citation>
    <scope>NUCLEOTIDE SEQUENCE [LARGE SCALE GENOMIC DNA]</scope>
    <source>
        <strain evidence="8 9">DSM 45162</strain>
    </source>
</reference>